<comment type="caution">
    <text evidence="2">The sequence shown here is derived from an EMBL/GenBank/DDBJ whole genome shotgun (WGS) entry which is preliminary data.</text>
</comment>
<dbReference type="AlphaFoldDB" id="A0A7J0G4C9"/>
<dbReference type="Proteomes" id="UP000585474">
    <property type="component" value="Unassembled WGS sequence"/>
</dbReference>
<name>A0A7J0G4C9_9ERIC</name>
<accession>A0A7J0G4C9</accession>
<organism evidence="2 3">
    <name type="scientific">Actinidia rufa</name>
    <dbReference type="NCBI Taxonomy" id="165716"/>
    <lineage>
        <taxon>Eukaryota</taxon>
        <taxon>Viridiplantae</taxon>
        <taxon>Streptophyta</taxon>
        <taxon>Embryophyta</taxon>
        <taxon>Tracheophyta</taxon>
        <taxon>Spermatophyta</taxon>
        <taxon>Magnoliopsida</taxon>
        <taxon>eudicotyledons</taxon>
        <taxon>Gunneridae</taxon>
        <taxon>Pentapetalae</taxon>
        <taxon>asterids</taxon>
        <taxon>Ericales</taxon>
        <taxon>Actinidiaceae</taxon>
        <taxon>Actinidia</taxon>
    </lineage>
</organism>
<protein>
    <submittedName>
        <fullName evidence="2">Uncharacterized protein</fullName>
    </submittedName>
</protein>
<keyword evidence="3" id="KW-1185">Reference proteome</keyword>
<evidence type="ECO:0000313" key="2">
    <source>
        <dbReference type="EMBL" id="GFZ05656.1"/>
    </source>
</evidence>
<gene>
    <name evidence="2" type="ORF">Acr_17g0012280</name>
</gene>
<reference evidence="2 3" key="1">
    <citation type="submission" date="2019-07" db="EMBL/GenBank/DDBJ databases">
        <title>De Novo Assembly of kiwifruit Actinidia rufa.</title>
        <authorList>
            <person name="Sugita-Konishi S."/>
            <person name="Sato K."/>
            <person name="Mori E."/>
            <person name="Abe Y."/>
            <person name="Kisaki G."/>
            <person name="Hamano K."/>
            <person name="Suezawa K."/>
            <person name="Otani M."/>
            <person name="Fukuda T."/>
            <person name="Manabe T."/>
            <person name="Gomi K."/>
            <person name="Tabuchi M."/>
            <person name="Akimitsu K."/>
            <person name="Kataoka I."/>
        </authorList>
    </citation>
    <scope>NUCLEOTIDE SEQUENCE [LARGE SCALE GENOMIC DNA]</scope>
    <source>
        <strain evidence="3">cv. Fuchu</strain>
    </source>
</reference>
<feature type="compositionally biased region" description="Low complexity" evidence="1">
    <location>
        <begin position="183"/>
        <end position="197"/>
    </location>
</feature>
<evidence type="ECO:0000256" key="1">
    <source>
        <dbReference type="SAM" id="MobiDB-lite"/>
    </source>
</evidence>
<feature type="region of interest" description="Disordered" evidence="1">
    <location>
        <begin position="180"/>
        <end position="216"/>
    </location>
</feature>
<sequence length="496" mass="55117">MATRLPLTSDHELLNFGLERPSPNDAADWVEGEGNCIFVQTWLIHQARLRFPLSQLLKKVMAFCRLTFMQVSPNQPQTRLVTDSPDKDSYLNDFIWVFGQWEFGADNPGHFMFPRFKGYIPIGRSLHAHISFYLDFFNNCGRTCKVDQLLGYIPAYHHTIPYRADIRGQPRLPPLRIYAEGESTSSSGSSSSDSSNSWDMDLGGDEEERNEDVKIEDGKEVDQISIIAPLTQIDGAEPILGGSLGFSLGEEEQVMASKVRALGKKKAMGDEPMKQPTDLVPLFQQVVATSAHLKKHTADLKRANQKICGLKKELKQTRATPALPVELSDPLMVYLLILLIDFNEDEYATLPVEGEDVNVPMAQGNELAGIESIVVEQSDGVVNEWENLIEGPSALPAISNALIKRSRLTNRSEFAKHCDPGARPAVSNALIKRATFWEMTYTTVIVQIPRGVEGVILPFRTVNSHIADKRSDAVSPVSDIADLSSVRECYCEAIIS</sequence>
<proteinExistence type="predicted"/>
<dbReference type="OrthoDB" id="1750920at2759"/>
<dbReference type="EMBL" id="BJWL01000017">
    <property type="protein sequence ID" value="GFZ05656.1"/>
    <property type="molecule type" value="Genomic_DNA"/>
</dbReference>
<evidence type="ECO:0000313" key="3">
    <source>
        <dbReference type="Proteomes" id="UP000585474"/>
    </source>
</evidence>